<proteinExistence type="predicted"/>
<protein>
    <submittedName>
        <fullName evidence="2">Uncharacterized protein</fullName>
    </submittedName>
</protein>
<sequence>MPFLMSGKDQEGKSGFVRRSDRQKADDSQKMSNIFKNAIRPISSGPQIKGTLTYVALEVAVSKLLRTIMKADNKTVTELAVVHSISL</sequence>
<evidence type="ECO:0000313" key="2">
    <source>
        <dbReference type="EMBL" id="SVE34556.1"/>
    </source>
</evidence>
<evidence type="ECO:0000256" key="1">
    <source>
        <dbReference type="SAM" id="MobiDB-lite"/>
    </source>
</evidence>
<organism evidence="2">
    <name type="scientific">marine metagenome</name>
    <dbReference type="NCBI Taxonomy" id="408172"/>
    <lineage>
        <taxon>unclassified sequences</taxon>
        <taxon>metagenomes</taxon>
        <taxon>ecological metagenomes</taxon>
    </lineage>
</organism>
<dbReference type="EMBL" id="UINC01210890">
    <property type="protein sequence ID" value="SVE34556.1"/>
    <property type="molecule type" value="Genomic_DNA"/>
</dbReference>
<dbReference type="AlphaFoldDB" id="A0A383CQA9"/>
<accession>A0A383CQA9</accession>
<name>A0A383CQA9_9ZZZZ</name>
<gene>
    <name evidence="2" type="ORF">METZ01_LOCUS487410</name>
</gene>
<feature type="region of interest" description="Disordered" evidence="1">
    <location>
        <begin position="1"/>
        <end position="29"/>
    </location>
</feature>
<reference evidence="2" key="1">
    <citation type="submission" date="2018-05" db="EMBL/GenBank/DDBJ databases">
        <authorList>
            <person name="Lanie J.A."/>
            <person name="Ng W.-L."/>
            <person name="Kazmierczak K.M."/>
            <person name="Andrzejewski T.M."/>
            <person name="Davidsen T.M."/>
            <person name="Wayne K.J."/>
            <person name="Tettelin H."/>
            <person name="Glass J.I."/>
            <person name="Rusch D."/>
            <person name="Podicherti R."/>
            <person name="Tsui H.-C.T."/>
            <person name="Winkler M.E."/>
        </authorList>
    </citation>
    <scope>NUCLEOTIDE SEQUENCE</scope>
</reference>
<feature type="compositionally biased region" description="Basic and acidic residues" evidence="1">
    <location>
        <begin position="8"/>
        <end position="29"/>
    </location>
</feature>
<feature type="non-terminal residue" evidence="2">
    <location>
        <position position="87"/>
    </location>
</feature>